<dbReference type="InterPro" id="IPR029064">
    <property type="entry name" value="Ribosomal_eL30-like_sf"/>
</dbReference>
<dbReference type="SMART" id="SM00967">
    <property type="entry name" value="SpoU_sub_bind"/>
    <property type="match status" value="1"/>
</dbReference>
<comment type="caution">
    <text evidence="5">The sequence shown here is derived from an EMBL/GenBank/DDBJ whole genome shotgun (WGS) entry which is preliminary data.</text>
</comment>
<organism evidence="5 6">
    <name type="scientific">Paenibacillus lacisoli</name>
    <dbReference type="NCBI Taxonomy" id="3064525"/>
    <lineage>
        <taxon>Bacteria</taxon>
        <taxon>Bacillati</taxon>
        <taxon>Bacillota</taxon>
        <taxon>Bacilli</taxon>
        <taxon>Bacillales</taxon>
        <taxon>Paenibacillaceae</taxon>
        <taxon>Paenibacillus</taxon>
    </lineage>
</organism>
<sequence>MDIISPNNPRAKEWAQLLEKKHRTRQHKYIIEGIHLVQEALLARADIECIAFDLDNGIPPELAAVEPPEAPVEWVGVSSAVIAKCSDTKTPQPVFAIIRKQEQPFEALLNATGEMVIVLDGVQDPGNVGTIIRSADASGAAGVILGQGCADVYNPKTIRSTMGSLFHLPVAEGNLAELLPLAKSRGAKLVSTSLQAKFSCYSYNFSDGAWIVIGNEGQGISRETAELVDDAVLIPMEGQAESLNAAMASTILLFEAMRQRKFRE</sequence>
<evidence type="ECO:0000256" key="3">
    <source>
        <dbReference type="ARBA" id="ARBA00022679"/>
    </source>
</evidence>
<proteinExistence type="inferred from homology"/>
<dbReference type="EMBL" id="JAUQTB010000026">
    <property type="protein sequence ID" value="MDO7908867.1"/>
    <property type="molecule type" value="Genomic_DNA"/>
</dbReference>
<dbReference type="InterPro" id="IPR053888">
    <property type="entry name" value="MRM3-like_sub_bind"/>
</dbReference>
<dbReference type="PANTHER" id="PTHR43191:SF2">
    <property type="entry name" value="RRNA METHYLTRANSFERASE 3, MITOCHONDRIAL"/>
    <property type="match status" value="1"/>
</dbReference>
<dbReference type="Proteomes" id="UP001240171">
    <property type="component" value="Unassembled WGS sequence"/>
</dbReference>
<dbReference type="GO" id="GO:0008168">
    <property type="term" value="F:methyltransferase activity"/>
    <property type="evidence" value="ECO:0007669"/>
    <property type="project" value="UniProtKB-KW"/>
</dbReference>
<dbReference type="SUPFAM" id="SSF55315">
    <property type="entry name" value="L30e-like"/>
    <property type="match status" value="1"/>
</dbReference>
<dbReference type="CDD" id="cd18095">
    <property type="entry name" value="SpoU-like_rRNA-MTase"/>
    <property type="match status" value="1"/>
</dbReference>
<accession>A0ABT9CHV9</accession>
<dbReference type="InterPro" id="IPR051259">
    <property type="entry name" value="rRNA_Methyltransferase"/>
</dbReference>
<dbReference type="InterPro" id="IPR013123">
    <property type="entry name" value="SpoU_subst-bd"/>
</dbReference>
<evidence type="ECO:0000256" key="2">
    <source>
        <dbReference type="ARBA" id="ARBA00022603"/>
    </source>
</evidence>
<dbReference type="InterPro" id="IPR029028">
    <property type="entry name" value="Alpha/beta_knot_MTases"/>
</dbReference>
<dbReference type="InterPro" id="IPR001537">
    <property type="entry name" value="SpoU_MeTrfase"/>
</dbReference>
<keyword evidence="6" id="KW-1185">Reference proteome</keyword>
<evidence type="ECO:0000313" key="6">
    <source>
        <dbReference type="Proteomes" id="UP001240171"/>
    </source>
</evidence>
<protein>
    <submittedName>
        <fullName evidence="5">RNA methyltransferase</fullName>
    </submittedName>
</protein>
<dbReference type="InterPro" id="IPR029026">
    <property type="entry name" value="tRNA_m1G_MTases_N"/>
</dbReference>
<dbReference type="GO" id="GO:0032259">
    <property type="term" value="P:methylation"/>
    <property type="evidence" value="ECO:0007669"/>
    <property type="project" value="UniProtKB-KW"/>
</dbReference>
<dbReference type="PANTHER" id="PTHR43191">
    <property type="entry name" value="RRNA METHYLTRANSFERASE 3"/>
    <property type="match status" value="1"/>
</dbReference>
<dbReference type="Gene3D" id="3.30.1330.30">
    <property type="match status" value="1"/>
</dbReference>
<reference evidence="5 6" key="1">
    <citation type="submission" date="2023-07" db="EMBL/GenBank/DDBJ databases">
        <title>Paenibacillus sp. JX-17 nov. isolated from soil.</title>
        <authorList>
            <person name="Wan Y."/>
            <person name="Liu B."/>
        </authorList>
    </citation>
    <scope>NUCLEOTIDE SEQUENCE [LARGE SCALE GENOMIC DNA]</scope>
    <source>
        <strain evidence="5 6">JX-17</strain>
    </source>
</reference>
<evidence type="ECO:0000313" key="5">
    <source>
        <dbReference type="EMBL" id="MDO7908867.1"/>
    </source>
</evidence>
<evidence type="ECO:0000259" key="4">
    <source>
        <dbReference type="SMART" id="SM00967"/>
    </source>
</evidence>
<dbReference type="RefSeq" id="WP_305026090.1">
    <property type="nucleotide sequence ID" value="NZ_JAUQTB010000026.1"/>
</dbReference>
<keyword evidence="3" id="KW-0808">Transferase</keyword>
<dbReference type="SUPFAM" id="SSF75217">
    <property type="entry name" value="alpha/beta knot"/>
    <property type="match status" value="1"/>
</dbReference>
<dbReference type="Pfam" id="PF22435">
    <property type="entry name" value="MRM3-like_sub_bind"/>
    <property type="match status" value="1"/>
</dbReference>
<evidence type="ECO:0000256" key="1">
    <source>
        <dbReference type="ARBA" id="ARBA00007228"/>
    </source>
</evidence>
<feature type="domain" description="RNA 2-O ribose methyltransferase substrate binding" evidence="4">
    <location>
        <begin position="30"/>
        <end position="104"/>
    </location>
</feature>
<keyword evidence="2 5" id="KW-0489">Methyltransferase</keyword>
<comment type="similarity">
    <text evidence="1">Belongs to the class IV-like SAM-binding methyltransferase superfamily. RNA methyltransferase TrmH family.</text>
</comment>
<dbReference type="Pfam" id="PF00588">
    <property type="entry name" value="SpoU_methylase"/>
    <property type="match status" value="1"/>
</dbReference>
<gene>
    <name evidence="5" type="ORF">Q5741_21015</name>
</gene>
<dbReference type="Gene3D" id="3.40.1280.10">
    <property type="match status" value="1"/>
</dbReference>
<name>A0ABT9CHV9_9BACL</name>